<organism evidence="3 4">
    <name type="scientific">Glossina pallidipes</name>
    <name type="common">Tsetse fly</name>
    <dbReference type="NCBI Taxonomy" id="7398"/>
    <lineage>
        <taxon>Eukaryota</taxon>
        <taxon>Metazoa</taxon>
        <taxon>Ecdysozoa</taxon>
        <taxon>Arthropoda</taxon>
        <taxon>Hexapoda</taxon>
        <taxon>Insecta</taxon>
        <taxon>Pterygota</taxon>
        <taxon>Neoptera</taxon>
        <taxon>Endopterygota</taxon>
        <taxon>Diptera</taxon>
        <taxon>Brachycera</taxon>
        <taxon>Muscomorpha</taxon>
        <taxon>Hippoboscoidea</taxon>
        <taxon>Glossinidae</taxon>
        <taxon>Glossina</taxon>
    </lineage>
</organism>
<dbReference type="VEuPathDB" id="VectorBase:GPAI026355"/>
<reference evidence="3" key="2">
    <citation type="submission" date="2020-05" db="UniProtKB">
        <authorList>
            <consortium name="EnsemblMetazoa"/>
        </authorList>
    </citation>
    <scope>IDENTIFICATION</scope>
    <source>
        <strain evidence="3">IAEA</strain>
    </source>
</reference>
<dbReference type="InterPro" id="IPR029526">
    <property type="entry name" value="PGBD"/>
</dbReference>
<evidence type="ECO:0000313" key="4">
    <source>
        <dbReference type="Proteomes" id="UP000092445"/>
    </source>
</evidence>
<dbReference type="EnsemblMetazoa" id="GPAI026355-RA">
    <property type="protein sequence ID" value="GPAI026355-PA"/>
    <property type="gene ID" value="GPAI026355"/>
</dbReference>
<dbReference type="PANTHER" id="PTHR46599">
    <property type="entry name" value="PIGGYBAC TRANSPOSABLE ELEMENT-DERIVED PROTEIN 4"/>
    <property type="match status" value="1"/>
</dbReference>
<accession>A0A1A9ZVJ0</accession>
<dbReference type="PANTHER" id="PTHR46599:SF3">
    <property type="entry name" value="PIGGYBAC TRANSPOSABLE ELEMENT-DERIVED PROTEIN 4"/>
    <property type="match status" value="1"/>
</dbReference>
<name>A0A1A9ZVJ0_GLOPL</name>
<evidence type="ECO:0000313" key="3">
    <source>
        <dbReference type="EnsemblMetazoa" id="GPAI026355-PA"/>
    </source>
</evidence>
<dbReference type="Pfam" id="PF13843">
    <property type="entry name" value="DDE_Tnp_1_7"/>
    <property type="match status" value="1"/>
</dbReference>
<sequence length="656" mass="74907">AIPNLENLQRVGCSATVTFSTDLNISLLAVAVISAEIYLKMSFAVDDEVLANIKVQEDSDNEVFGAVFAEEEKLKDDFLDPIELQRKCENYCEDPLQHEEKIDVKDFPWQYEESDFLRSHILNGDDVESCEVKKEFSKGKPKKPNKIQWSKEPGNTILNDLPDYQPSGKGPAKNVFSPVEAWHLLMDLPILTQIVKATNEFIKSLRSKELHHKTTDVIELRSWIGLNYLCGVLHNNENARPIEELWTLELGNAVFRASMQYKRFVFLAESIRISDTCPDSNKLPSIIDEIGTVWEKFIINCRSYYTPSNICMLDDFVMDSSVDFFNSFEYSSPSEDERNCVRFVTLCDAKTLYISNALITRGNKYLDEEVYQISSDIKNTRRCLCINDRYTNINMMINMGKLQQTQLQVVGSLSRTEGMPTHLVKSMTTPQVWYSKNDLILISGCETEISQAGLLLASGLSTRVSAIKLYKIARLSNRRAHNQMNIYNTAYGNAALTQLGWARKFLYFLLNMAAFNAWILMRLSEKGDSRMEQRDFQRQLEVLGEDVEAVLSGIAKQRTLQLPAIPADKVLIPEGVVLQARENESRRRCRGCRSRNGTKIRTRCQQCLIPYCMRHLISRCDKCSGVAQCYPAECLKFPPFLQDYIIGDIKNMNSKI</sequence>
<dbReference type="STRING" id="7398.A0A1A9ZVJ0"/>
<keyword evidence="4" id="KW-1185">Reference proteome</keyword>
<reference evidence="4" key="1">
    <citation type="submission" date="2014-03" db="EMBL/GenBank/DDBJ databases">
        <authorList>
            <person name="Aksoy S."/>
            <person name="Warren W."/>
            <person name="Wilson R.K."/>
        </authorList>
    </citation>
    <scope>NUCLEOTIDE SEQUENCE [LARGE SCALE GENOMIC DNA]</scope>
    <source>
        <strain evidence="4">IAEA</strain>
    </source>
</reference>
<protein>
    <submittedName>
        <fullName evidence="3">DDE_Tnp_1_7 domain-containing protein</fullName>
    </submittedName>
</protein>
<feature type="region of interest" description="Disordered" evidence="1">
    <location>
        <begin position="134"/>
        <end position="163"/>
    </location>
</feature>
<evidence type="ECO:0000256" key="1">
    <source>
        <dbReference type="SAM" id="MobiDB-lite"/>
    </source>
</evidence>
<feature type="domain" description="PiggyBac transposable element-derived protein" evidence="2">
    <location>
        <begin position="177"/>
        <end position="518"/>
    </location>
</feature>
<evidence type="ECO:0000259" key="2">
    <source>
        <dbReference type="Pfam" id="PF13843"/>
    </source>
</evidence>
<dbReference type="AlphaFoldDB" id="A0A1A9ZVJ0"/>
<dbReference type="Proteomes" id="UP000092445">
    <property type="component" value="Unassembled WGS sequence"/>
</dbReference>
<proteinExistence type="predicted"/>